<gene>
    <name evidence="2" type="ORF">E4U92_27945</name>
</gene>
<organism evidence="2 3">
    <name type="scientific">Streptomyces galbus</name>
    <dbReference type="NCBI Taxonomy" id="33898"/>
    <lineage>
        <taxon>Bacteria</taxon>
        <taxon>Bacillati</taxon>
        <taxon>Actinomycetota</taxon>
        <taxon>Actinomycetes</taxon>
        <taxon>Kitasatosporales</taxon>
        <taxon>Streptomycetaceae</taxon>
        <taxon>Streptomyces</taxon>
    </lineage>
</organism>
<proteinExistence type="predicted"/>
<feature type="region of interest" description="Disordered" evidence="1">
    <location>
        <begin position="1"/>
        <end position="69"/>
    </location>
</feature>
<name>A0A4U5WVA4_STRGB</name>
<evidence type="ECO:0000313" key="2">
    <source>
        <dbReference type="EMBL" id="TKT06379.1"/>
    </source>
</evidence>
<reference evidence="2 3" key="1">
    <citation type="submission" date="2019-04" db="EMBL/GenBank/DDBJ databases">
        <title>Streptomyces lasaliensis sp.nov., an Actinomycete isolated from soil which produces the polyether antibiotic lasalocid.</title>
        <authorList>
            <person name="Erwin G."/>
            <person name="Haber C."/>
        </authorList>
    </citation>
    <scope>NUCLEOTIDE SEQUENCE [LARGE SCALE GENOMIC DNA]</scope>
    <source>
        <strain evidence="2 3">DSM 40089</strain>
    </source>
</reference>
<dbReference type="Proteomes" id="UP000308632">
    <property type="component" value="Unassembled WGS sequence"/>
</dbReference>
<evidence type="ECO:0000256" key="1">
    <source>
        <dbReference type="SAM" id="MobiDB-lite"/>
    </source>
</evidence>
<feature type="compositionally biased region" description="Low complexity" evidence="1">
    <location>
        <begin position="8"/>
        <end position="30"/>
    </location>
</feature>
<accession>A0A4U5WVA4</accession>
<dbReference type="EMBL" id="SZPR01000024">
    <property type="protein sequence ID" value="TKT06379.1"/>
    <property type="molecule type" value="Genomic_DNA"/>
</dbReference>
<dbReference type="AlphaFoldDB" id="A0A4U5WVA4"/>
<evidence type="ECO:0000313" key="3">
    <source>
        <dbReference type="Proteomes" id="UP000308632"/>
    </source>
</evidence>
<comment type="caution">
    <text evidence="2">The sequence shown here is derived from an EMBL/GenBank/DDBJ whole genome shotgun (WGS) entry which is preliminary data.</text>
</comment>
<sequence>MRPPGQPAGPAGARSRAAPRCRGPARGQRPWWRGDPRAASRPAPVRRRRPVRQDTTGAGGGFTASCRAR</sequence>
<protein>
    <submittedName>
        <fullName evidence="2">Uncharacterized protein</fullName>
    </submittedName>
</protein>